<keyword evidence="2" id="KW-1185">Reference proteome</keyword>
<organism evidence="1 2">
    <name type="scientific">Mucilaginibacter myungsuensis</name>
    <dbReference type="NCBI Taxonomy" id="649104"/>
    <lineage>
        <taxon>Bacteria</taxon>
        <taxon>Pseudomonadati</taxon>
        <taxon>Bacteroidota</taxon>
        <taxon>Sphingobacteriia</taxon>
        <taxon>Sphingobacteriales</taxon>
        <taxon>Sphingobacteriaceae</taxon>
        <taxon>Mucilaginibacter</taxon>
    </lineage>
</organism>
<dbReference type="RefSeq" id="WP_194113362.1">
    <property type="nucleotide sequence ID" value="NZ_JADFFL010000009.1"/>
</dbReference>
<accession>A0A929KYP6</accession>
<gene>
    <name evidence="1" type="ORF">IRJ16_19725</name>
</gene>
<evidence type="ECO:0000313" key="1">
    <source>
        <dbReference type="EMBL" id="MBE9664121.1"/>
    </source>
</evidence>
<dbReference type="PROSITE" id="PS51257">
    <property type="entry name" value="PROKAR_LIPOPROTEIN"/>
    <property type="match status" value="1"/>
</dbReference>
<evidence type="ECO:0000313" key="2">
    <source>
        <dbReference type="Proteomes" id="UP000622475"/>
    </source>
</evidence>
<dbReference type="AlphaFoldDB" id="A0A929KYP6"/>
<reference evidence="1" key="1">
    <citation type="submission" date="2020-10" db="EMBL/GenBank/DDBJ databases">
        <title>Mucilaginibacter mali sp. nov., isolated from rhizosphere soil of apple orchard.</title>
        <authorList>
            <person name="Lee J.-S."/>
            <person name="Kim H.S."/>
            <person name="Kim J.-S."/>
        </authorList>
    </citation>
    <scope>NUCLEOTIDE SEQUENCE</scope>
    <source>
        <strain evidence="1">KCTC 22746</strain>
    </source>
</reference>
<comment type="caution">
    <text evidence="1">The sequence shown here is derived from an EMBL/GenBank/DDBJ whole genome shotgun (WGS) entry which is preliminary data.</text>
</comment>
<proteinExistence type="predicted"/>
<dbReference type="Proteomes" id="UP000622475">
    <property type="component" value="Unassembled WGS sequence"/>
</dbReference>
<name>A0A929KYP6_9SPHI</name>
<sequence length="231" mass="25947">MKYLGLAIITLAITFSGCSSDTKSTTAKDSLTDTITHATPNAADKTATTKKHPDEVEIRALIVTTLNWANSEHVVGLLPAIVKDSICIGFDLNKVNQTAEALKKTGLFADEFTENYKHIMQTLDEKIRSNKFEKWNVSELPTFTFANDVNPWCSCQDNYSWENVDIADLKINGNKATANWNWGKLPDNVDPSWKKFAMPFRAVKEGDQWKIAYLNGFDYKESVQMLPLSSK</sequence>
<dbReference type="EMBL" id="JADFFL010000009">
    <property type="protein sequence ID" value="MBE9664121.1"/>
    <property type="molecule type" value="Genomic_DNA"/>
</dbReference>
<protein>
    <submittedName>
        <fullName evidence="1">Uncharacterized protein</fullName>
    </submittedName>
</protein>